<dbReference type="Pfam" id="PF08242">
    <property type="entry name" value="Methyltransf_12"/>
    <property type="match status" value="1"/>
</dbReference>
<protein>
    <submittedName>
        <fullName evidence="2">Methyltransferase family protein</fullName>
    </submittedName>
</protein>
<dbReference type="SUPFAM" id="SSF53335">
    <property type="entry name" value="S-adenosyl-L-methionine-dependent methyltransferases"/>
    <property type="match status" value="1"/>
</dbReference>
<keyword evidence="3" id="KW-1185">Reference proteome</keyword>
<evidence type="ECO:0000313" key="3">
    <source>
        <dbReference type="Proteomes" id="UP000320209"/>
    </source>
</evidence>
<dbReference type="InterPro" id="IPR029063">
    <property type="entry name" value="SAM-dependent_MTases_sf"/>
</dbReference>
<dbReference type="InterPro" id="IPR013217">
    <property type="entry name" value="Methyltransf_12"/>
</dbReference>
<keyword evidence="2" id="KW-0808">Transferase</keyword>
<name>A0A543A7A3_9ACTN</name>
<dbReference type="GO" id="GO:0032259">
    <property type="term" value="P:methylation"/>
    <property type="evidence" value="ECO:0007669"/>
    <property type="project" value="UniProtKB-KW"/>
</dbReference>
<gene>
    <name evidence="2" type="ORF">FB381_2374</name>
</gene>
<dbReference type="Gene3D" id="3.40.50.150">
    <property type="entry name" value="Vaccinia Virus protein VP39"/>
    <property type="match status" value="1"/>
</dbReference>
<dbReference type="CDD" id="cd02440">
    <property type="entry name" value="AdoMet_MTases"/>
    <property type="match status" value="1"/>
</dbReference>
<dbReference type="InterPro" id="IPR016584">
    <property type="entry name" value="MeTrfase_VrtF"/>
</dbReference>
<dbReference type="RefSeq" id="WP_211352398.1">
    <property type="nucleotide sequence ID" value="NZ_VFOV01000001.1"/>
</dbReference>
<dbReference type="Proteomes" id="UP000320209">
    <property type="component" value="Unassembled WGS sequence"/>
</dbReference>
<sequence length="221" mass="24496">MDISNPTYAGQAVYTERVLKSYDTVVLRLSSSLVWRCPAFRILSHYDRYVGETHLDIGPGTGFFLDRCRFPVPDPRITLLDPNPTVLEHAAARIARYRPSTRQHDALVPIDLPARSFGSVGLSYVLHCLPGDPTEKAVVLDHVLPLLAPGGVVFGATVLADLETHTRFGRRLMDVYNRKGIFANAADTRADLELALAERFPHYELDVVGAVALFAAWPDEN</sequence>
<keyword evidence="2" id="KW-0489">Methyltransferase</keyword>
<proteinExistence type="predicted"/>
<accession>A0A543A7A3</accession>
<dbReference type="EMBL" id="VFOV01000001">
    <property type="protein sequence ID" value="TQL68484.1"/>
    <property type="molecule type" value="Genomic_DNA"/>
</dbReference>
<feature type="domain" description="Methyltransferase type 12" evidence="1">
    <location>
        <begin position="55"/>
        <end position="153"/>
    </location>
</feature>
<dbReference type="GO" id="GO:0008168">
    <property type="term" value="F:methyltransferase activity"/>
    <property type="evidence" value="ECO:0007669"/>
    <property type="project" value="UniProtKB-KW"/>
</dbReference>
<dbReference type="AlphaFoldDB" id="A0A543A7A3"/>
<evidence type="ECO:0000259" key="1">
    <source>
        <dbReference type="Pfam" id="PF08242"/>
    </source>
</evidence>
<dbReference type="PIRSF" id="PIRSF011491">
    <property type="entry name" value="Mtase_YbcY_prd"/>
    <property type="match status" value="1"/>
</dbReference>
<organism evidence="2 3">
    <name type="scientific">Nocardioides albertanoniae</name>
    <dbReference type="NCBI Taxonomy" id="1175486"/>
    <lineage>
        <taxon>Bacteria</taxon>
        <taxon>Bacillati</taxon>
        <taxon>Actinomycetota</taxon>
        <taxon>Actinomycetes</taxon>
        <taxon>Propionibacteriales</taxon>
        <taxon>Nocardioidaceae</taxon>
        <taxon>Nocardioides</taxon>
    </lineage>
</organism>
<evidence type="ECO:0000313" key="2">
    <source>
        <dbReference type="EMBL" id="TQL68484.1"/>
    </source>
</evidence>
<reference evidence="2 3" key="1">
    <citation type="submission" date="2019-06" db="EMBL/GenBank/DDBJ databases">
        <title>Sequencing the genomes of 1000 actinobacteria strains.</title>
        <authorList>
            <person name="Klenk H.-P."/>
        </authorList>
    </citation>
    <scope>NUCLEOTIDE SEQUENCE [LARGE SCALE GENOMIC DNA]</scope>
    <source>
        <strain evidence="2 3">DSM 25218</strain>
    </source>
</reference>
<comment type="caution">
    <text evidence="2">The sequence shown here is derived from an EMBL/GenBank/DDBJ whole genome shotgun (WGS) entry which is preliminary data.</text>
</comment>